<dbReference type="CDD" id="cd18799">
    <property type="entry name" value="SF2_C_EcoAI-like"/>
    <property type="match status" value="1"/>
</dbReference>
<keyword evidence="1" id="KW-0067">ATP-binding</keyword>
<sequence length="710" mass="80687">MFSAGRIWARPQGWLCKSAIRSFWLSSARYATRALRPYQAECIKQCVNTLKEGKKRRLAVSIATGGGKTFVFTKLIPRLVELPLPDPSNGEKRGNGVLILVHRKELADQAMRSIRSCKELEGCDVFLEMAKANVTREMLEAEGDKLFVVIASVPTLARSKERLMKFPKNTFRGIIVDECHHAVSDSYLQIFRWFNCLKEKNCSFKESPFLLGFSATLKRHDKKPLRQVFDEIVYEKSMVSLVDEGYLVDCDWKMVEAGFRLSAVEMGGDGDYKLDSLAKHVNTSETNVLALKTYKYFRQKRNIKSTLVFCCDVEHMQALAKLFALNGIKAEYVTGSTTLSDRAQTIEKFKNRQIEVLINCGVFTEGTDIPNIDSILLLRPTKSQPLLTQMVGRGLRLSQGKTKCLVVDFVDSEETGISIDNTLGGVTVKNPIGSLFGGGIHGNGSKDIPLNKQPDYVEFKSFEGFKELLQSWKADRVNSSKQIERQVYGTIMRSRDPWLQIRKDTWAMRISSSHYYKIDIDRKKQIAKLIYVSMVPKKIPTGGRFPRYVRIPLSKNIAQSDSIAELLKKFSEDIESDSLKKEAYESANARRFIFGRSKITSKQHDFLLNAIKEIINPSRQCHVDVGKFCQVVDRELDKLSKFEASNLISGYTISRKKTLEIWVSKKILNTKKKRLDLMEAPPPPPPEDSWIEPECDKIGLAGFNRQSRKY</sequence>
<dbReference type="InterPro" id="IPR001650">
    <property type="entry name" value="Helicase_C-like"/>
</dbReference>
<reference evidence="4" key="1">
    <citation type="submission" date="2020-10" db="EMBL/GenBank/DDBJ databases">
        <authorList>
            <person name="Palmer J.M."/>
        </authorList>
    </citation>
    <scope>NUCLEOTIDE SEQUENCE</scope>
    <source>
        <strain evidence="4">UCD 2041</strain>
    </source>
</reference>
<evidence type="ECO:0000259" key="2">
    <source>
        <dbReference type="PROSITE" id="PS51192"/>
    </source>
</evidence>
<dbReference type="SMART" id="SM00490">
    <property type="entry name" value="HELICc"/>
    <property type="match status" value="1"/>
</dbReference>
<dbReference type="Gene3D" id="3.40.50.300">
    <property type="entry name" value="P-loop containing nucleotide triphosphate hydrolases"/>
    <property type="match status" value="2"/>
</dbReference>
<dbReference type="GO" id="GO:0005524">
    <property type="term" value="F:ATP binding"/>
    <property type="evidence" value="ECO:0007669"/>
    <property type="project" value="InterPro"/>
</dbReference>
<name>A0A871R0L7_DEKBR</name>
<dbReference type="Pfam" id="PF04851">
    <property type="entry name" value="ResIII"/>
    <property type="match status" value="1"/>
</dbReference>
<dbReference type="RefSeq" id="XP_041136460.1">
    <property type="nucleotide sequence ID" value="XM_041283108.1"/>
</dbReference>
<feature type="domain" description="Helicase C-terminal" evidence="3">
    <location>
        <begin position="290"/>
        <end position="436"/>
    </location>
</feature>
<dbReference type="SMART" id="SM00487">
    <property type="entry name" value="DEXDc"/>
    <property type="match status" value="1"/>
</dbReference>
<dbReference type="PROSITE" id="PS51192">
    <property type="entry name" value="HELICASE_ATP_BIND_1"/>
    <property type="match status" value="1"/>
</dbReference>
<dbReference type="GO" id="GO:0032042">
    <property type="term" value="P:mitochondrial DNA metabolic process"/>
    <property type="evidence" value="ECO:0007669"/>
    <property type="project" value="TreeGrafter"/>
</dbReference>
<dbReference type="InterPro" id="IPR050742">
    <property type="entry name" value="Helicase_Restrict-Modif_Enz"/>
</dbReference>
<proteinExistence type="predicted"/>
<organism evidence="4 5">
    <name type="scientific">Dekkera bruxellensis</name>
    <name type="common">Brettanomyces custersii</name>
    <dbReference type="NCBI Taxonomy" id="5007"/>
    <lineage>
        <taxon>Eukaryota</taxon>
        <taxon>Fungi</taxon>
        <taxon>Dikarya</taxon>
        <taxon>Ascomycota</taxon>
        <taxon>Saccharomycotina</taxon>
        <taxon>Pichiomycetes</taxon>
        <taxon>Pichiales</taxon>
        <taxon>Pichiaceae</taxon>
        <taxon>Brettanomyces</taxon>
    </lineage>
</organism>
<dbReference type="SUPFAM" id="SSF52540">
    <property type="entry name" value="P-loop containing nucleoside triphosphate hydrolases"/>
    <property type="match status" value="1"/>
</dbReference>
<dbReference type="GO" id="GO:0061749">
    <property type="term" value="F:forked DNA-dependent helicase activity"/>
    <property type="evidence" value="ECO:0007669"/>
    <property type="project" value="TreeGrafter"/>
</dbReference>
<gene>
    <name evidence="4" type="ORF">BRETT_004614</name>
</gene>
<dbReference type="InterPro" id="IPR027417">
    <property type="entry name" value="P-loop_NTPase"/>
</dbReference>
<feature type="domain" description="Helicase ATP-binding" evidence="2">
    <location>
        <begin position="49"/>
        <end position="235"/>
    </location>
</feature>
<keyword evidence="1" id="KW-0547">Nucleotide-binding</keyword>
<dbReference type="InterPro" id="IPR006935">
    <property type="entry name" value="Helicase/UvrB_N"/>
</dbReference>
<dbReference type="GO" id="GO:0000403">
    <property type="term" value="F:Y-form DNA binding"/>
    <property type="evidence" value="ECO:0007669"/>
    <property type="project" value="TreeGrafter"/>
</dbReference>
<keyword evidence="1" id="KW-0347">Helicase</keyword>
<dbReference type="GO" id="GO:0070125">
    <property type="term" value="P:mitochondrial translational elongation"/>
    <property type="evidence" value="ECO:0007669"/>
    <property type="project" value="TreeGrafter"/>
</dbReference>
<dbReference type="PANTHER" id="PTHR47396">
    <property type="entry name" value="TYPE I RESTRICTION ENZYME ECOKI R PROTEIN"/>
    <property type="match status" value="1"/>
</dbReference>
<dbReference type="KEGG" id="bbrx:BRETT_004614"/>
<dbReference type="PANTHER" id="PTHR47396:SF1">
    <property type="entry name" value="ATP-DEPENDENT HELICASE IRC3-RELATED"/>
    <property type="match status" value="1"/>
</dbReference>
<dbReference type="AlphaFoldDB" id="A0A871R0L7"/>
<dbReference type="GO" id="GO:0016787">
    <property type="term" value="F:hydrolase activity"/>
    <property type="evidence" value="ECO:0007669"/>
    <property type="project" value="InterPro"/>
</dbReference>
<dbReference type="InterPro" id="IPR014001">
    <property type="entry name" value="Helicase_ATP-bd"/>
</dbReference>
<evidence type="ECO:0000313" key="5">
    <source>
        <dbReference type="Proteomes" id="UP000663131"/>
    </source>
</evidence>
<dbReference type="PROSITE" id="PS51194">
    <property type="entry name" value="HELICASE_CTER"/>
    <property type="match status" value="1"/>
</dbReference>
<reference evidence="4" key="2">
    <citation type="journal article" name="BMC Genomics">
        <title>New genome assemblies reveal patterns of domestication and adaptation across Brettanomyces (Dekkera) species.</title>
        <authorList>
            <person name="Roach M.J."/>
            <person name="Borneman A.R."/>
        </authorList>
    </citation>
    <scope>NUCLEOTIDE SEQUENCE</scope>
    <source>
        <strain evidence="4">UCD 2041</strain>
    </source>
</reference>
<evidence type="ECO:0008006" key="6">
    <source>
        <dbReference type="Google" id="ProtNLM"/>
    </source>
</evidence>
<keyword evidence="1" id="KW-0378">Hydrolase</keyword>
<dbReference type="GO" id="GO:0005759">
    <property type="term" value="C:mitochondrial matrix"/>
    <property type="evidence" value="ECO:0007669"/>
    <property type="project" value="TreeGrafter"/>
</dbReference>
<dbReference type="Proteomes" id="UP000663131">
    <property type="component" value="Chromosome 7"/>
</dbReference>
<accession>A0A871R0L7</accession>
<dbReference type="GO" id="GO:0036121">
    <property type="term" value="F:double-stranded DNA helicase activity"/>
    <property type="evidence" value="ECO:0007669"/>
    <property type="project" value="TreeGrafter"/>
</dbReference>
<evidence type="ECO:0000259" key="3">
    <source>
        <dbReference type="PROSITE" id="PS51194"/>
    </source>
</evidence>
<dbReference type="EMBL" id="CP063135">
    <property type="protein sequence ID" value="QOU19967.1"/>
    <property type="molecule type" value="Genomic_DNA"/>
</dbReference>
<evidence type="ECO:0000313" key="4">
    <source>
        <dbReference type="EMBL" id="QOU19967.1"/>
    </source>
</evidence>
<dbReference type="GeneID" id="64576537"/>
<protein>
    <recommendedName>
        <fullName evidence="6">RNA helicase</fullName>
    </recommendedName>
</protein>
<dbReference type="Pfam" id="PF00271">
    <property type="entry name" value="Helicase_C"/>
    <property type="match status" value="1"/>
</dbReference>
<dbReference type="OrthoDB" id="16911at2759"/>
<evidence type="ECO:0000256" key="1">
    <source>
        <dbReference type="ARBA" id="ARBA00022806"/>
    </source>
</evidence>